<sequence>MIEPGDRLQIHYPDTTLINAIANLKRRKIHVHQIRDLVAEPLTPEEYLRRPLIRRSRWLVSAFDDSCGGWRKFYLGSTTEFETRGDLRLALYEPDGIRPYKLITRGFNESRRDRVLLAKTIMAYAAAFDDHDLVLRVVADDLRKV</sequence>
<evidence type="ECO:0008006" key="3">
    <source>
        <dbReference type="Google" id="ProtNLM"/>
    </source>
</evidence>
<keyword evidence="2" id="KW-1185">Reference proteome</keyword>
<dbReference type="EMBL" id="JASZZN010000003">
    <property type="protein sequence ID" value="MDM4014929.1"/>
    <property type="molecule type" value="Genomic_DNA"/>
</dbReference>
<gene>
    <name evidence="1" type="ORF">QTN89_05775</name>
</gene>
<evidence type="ECO:0000313" key="2">
    <source>
        <dbReference type="Proteomes" id="UP001239462"/>
    </source>
</evidence>
<comment type="caution">
    <text evidence="1">The sequence shown here is derived from an EMBL/GenBank/DDBJ whole genome shotgun (WGS) entry which is preliminary data.</text>
</comment>
<reference evidence="1 2" key="1">
    <citation type="submission" date="2023-06" db="EMBL/GenBank/DDBJ databases">
        <title>Roseiconus lacunae JC819 isolated from Gulf of Mannar region, Tamil Nadu.</title>
        <authorList>
            <person name="Pk S."/>
            <person name="Ch S."/>
            <person name="Ch V.R."/>
        </authorList>
    </citation>
    <scope>NUCLEOTIDE SEQUENCE [LARGE SCALE GENOMIC DNA]</scope>
    <source>
        <strain evidence="1 2">JC819</strain>
    </source>
</reference>
<evidence type="ECO:0000313" key="1">
    <source>
        <dbReference type="EMBL" id="MDM4014929.1"/>
    </source>
</evidence>
<dbReference type="Proteomes" id="UP001239462">
    <property type="component" value="Unassembled WGS sequence"/>
</dbReference>
<accession>A0ABT7PF53</accession>
<protein>
    <recommendedName>
        <fullName evidence="3">WYL domain-containing protein</fullName>
    </recommendedName>
</protein>
<organism evidence="1 2">
    <name type="scientific">Roseiconus lacunae</name>
    <dbReference type="NCBI Taxonomy" id="2605694"/>
    <lineage>
        <taxon>Bacteria</taxon>
        <taxon>Pseudomonadati</taxon>
        <taxon>Planctomycetota</taxon>
        <taxon>Planctomycetia</taxon>
        <taxon>Pirellulales</taxon>
        <taxon>Pirellulaceae</taxon>
        <taxon>Roseiconus</taxon>
    </lineage>
</organism>
<dbReference type="RefSeq" id="WP_230775107.1">
    <property type="nucleotide sequence ID" value="NZ_JAJMQV010000063.1"/>
</dbReference>
<proteinExistence type="predicted"/>
<name>A0ABT7PF53_9BACT</name>